<keyword evidence="1" id="KW-1133">Transmembrane helix</keyword>
<feature type="transmembrane region" description="Helical" evidence="1">
    <location>
        <begin position="6"/>
        <end position="26"/>
    </location>
</feature>
<keyword evidence="3" id="KW-1185">Reference proteome</keyword>
<keyword evidence="1" id="KW-0812">Transmembrane</keyword>
<dbReference type="GeneID" id="97557530"/>
<comment type="caution">
    <text evidence="2">The sequence shown here is derived from an EMBL/GenBank/DDBJ whole genome shotgun (WGS) entry which is preliminary data.</text>
</comment>
<keyword evidence="1" id="KW-0472">Membrane</keyword>
<gene>
    <name evidence="2" type="ORF">AWU65_14700</name>
</gene>
<evidence type="ECO:0000256" key="1">
    <source>
        <dbReference type="SAM" id="Phobius"/>
    </source>
</evidence>
<proteinExistence type="predicted"/>
<evidence type="ECO:0000313" key="2">
    <source>
        <dbReference type="EMBL" id="KZS47084.1"/>
    </source>
</evidence>
<protein>
    <submittedName>
        <fullName evidence="2">Uncharacterized protein</fullName>
    </submittedName>
</protein>
<dbReference type="AlphaFoldDB" id="A0A163K9X6"/>
<reference evidence="2" key="1">
    <citation type="journal article" date="2016" name="Genome Announc.">
        <title>Draft genomes of two strains of Paenibacillus glucanolyticus with capability to degrade lignocellulose.</title>
        <authorList>
            <person name="Mathews S.L."/>
            <person name="Pawlak J."/>
            <person name="Grunden A.M."/>
        </authorList>
    </citation>
    <scope>NUCLEOTIDE SEQUENCE [LARGE SCALE GENOMIC DNA]</scope>
    <source>
        <strain evidence="2">SLM1</strain>
    </source>
</reference>
<organism evidence="2 3">
    <name type="scientific">Paenibacillus glucanolyticus</name>
    <dbReference type="NCBI Taxonomy" id="59843"/>
    <lineage>
        <taxon>Bacteria</taxon>
        <taxon>Bacillati</taxon>
        <taxon>Bacillota</taxon>
        <taxon>Bacilli</taxon>
        <taxon>Bacillales</taxon>
        <taxon>Paenibacillaceae</taxon>
        <taxon>Paenibacillus</taxon>
    </lineage>
</organism>
<dbReference type="EMBL" id="LWMH01000001">
    <property type="protein sequence ID" value="KZS47084.1"/>
    <property type="molecule type" value="Genomic_DNA"/>
</dbReference>
<name>A0A163K9X6_9BACL</name>
<dbReference type="RefSeq" id="WP_063478657.1">
    <property type="nucleotide sequence ID" value="NZ_CP147845.1"/>
</dbReference>
<dbReference type="Proteomes" id="UP000076796">
    <property type="component" value="Unassembled WGS sequence"/>
</dbReference>
<accession>A0A163K9X6</accession>
<evidence type="ECO:0000313" key="3">
    <source>
        <dbReference type="Proteomes" id="UP000076796"/>
    </source>
</evidence>
<dbReference type="OrthoDB" id="2659638at2"/>
<sequence>MNKKRLRISIIITSCCLVLMGSFFIIRELIDTKQVVDSTINDTTPPKEALPDWKIEYDRKARTEPVESVVTEHGEFYYAPFPKQFPREEVVRGDIGEEVTEDTKQLIIRGYYYEKK</sequence>